<name>A0A0U4AUK6_9ACTN</name>
<dbReference type="RefSeq" id="WP_067855353.1">
    <property type="nucleotide sequence ID" value="NZ_CP011502.1"/>
</dbReference>
<keyword evidence="2" id="KW-0805">Transcription regulation</keyword>
<dbReference type="PROSITE" id="PS51755">
    <property type="entry name" value="OMPR_PHOB"/>
    <property type="match status" value="1"/>
</dbReference>
<dbReference type="SMART" id="SM00448">
    <property type="entry name" value="REC"/>
    <property type="match status" value="1"/>
</dbReference>
<keyword evidence="3 6" id="KW-0238">DNA-binding</keyword>
<feature type="compositionally biased region" description="Low complexity" evidence="7">
    <location>
        <begin position="260"/>
        <end position="274"/>
    </location>
</feature>
<dbReference type="Gene3D" id="3.40.50.2300">
    <property type="match status" value="1"/>
</dbReference>
<evidence type="ECO:0000256" key="7">
    <source>
        <dbReference type="SAM" id="MobiDB-lite"/>
    </source>
</evidence>
<dbReference type="PANTHER" id="PTHR48111">
    <property type="entry name" value="REGULATOR OF RPOS"/>
    <property type="match status" value="1"/>
</dbReference>
<feature type="domain" description="Response regulatory" evidence="8">
    <location>
        <begin position="8"/>
        <end position="121"/>
    </location>
</feature>
<feature type="compositionally biased region" description="Polar residues" evidence="7">
    <location>
        <begin position="140"/>
        <end position="156"/>
    </location>
</feature>
<dbReference type="InterPro" id="IPR036388">
    <property type="entry name" value="WH-like_DNA-bd_sf"/>
</dbReference>
<dbReference type="InterPro" id="IPR039420">
    <property type="entry name" value="WalR-like"/>
</dbReference>
<dbReference type="GO" id="GO:0000156">
    <property type="term" value="F:phosphorelay response regulator activity"/>
    <property type="evidence" value="ECO:0007669"/>
    <property type="project" value="TreeGrafter"/>
</dbReference>
<dbReference type="Gene3D" id="1.10.10.10">
    <property type="entry name" value="Winged helix-like DNA-binding domain superfamily/Winged helix DNA-binding domain"/>
    <property type="match status" value="1"/>
</dbReference>
<dbReference type="PANTHER" id="PTHR48111:SF4">
    <property type="entry name" value="DNA-BINDING DUAL TRANSCRIPTIONAL REGULATOR OMPR"/>
    <property type="match status" value="1"/>
</dbReference>
<keyword evidence="11" id="KW-1185">Reference proteome</keyword>
<dbReference type="SUPFAM" id="SSF52172">
    <property type="entry name" value="CheY-like"/>
    <property type="match status" value="1"/>
</dbReference>
<dbReference type="InterPro" id="IPR011006">
    <property type="entry name" value="CheY-like_superfamily"/>
</dbReference>
<reference evidence="10 11" key="1">
    <citation type="journal article" date="1991" name="Int. J. Syst. Bacteriol.">
        <title>Description of the erythromycin-producing bacterium Arthrobacter sp. strain NRRL B-3381 as Aeromicrobium erythreum gen. nov., sp. nov.</title>
        <authorList>
            <person name="Miller E.S."/>
            <person name="Woese C.R."/>
            <person name="Brenner S."/>
        </authorList>
    </citation>
    <scope>NUCLEOTIDE SEQUENCE [LARGE SCALE GENOMIC DNA]</scope>
    <source>
        <strain evidence="10 11">AR18</strain>
    </source>
</reference>
<evidence type="ECO:0000259" key="8">
    <source>
        <dbReference type="PROSITE" id="PS50110"/>
    </source>
</evidence>
<gene>
    <name evidence="10" type="ORF">AERYTH_04800</name>
</gene>
<dbReference type="InterPro" id="IPR001867">
    <property type="entry name" value="OmpR/PhoB-type_DNA-bd"/>
</dbReference>
<dbReference type="SUPFAM" id="SSF46894">
    <property type="entry name" value="C-terminal effector domain of the bipartite response regulators"/>
    <property type="match status" value="1"/>
</dbReference>
<dbReference type="OrthoDB" id="5511894at2"/>
<feature type="modified residue" description="4-aspartylphosphate" evidence="5">
    <location>
        <position position="57"/>
    </location>
</feature>
<dbReference type="SMART" id="SM00862">
    <property type="entry name" value="Trans_reg_C"/>
    <property type="match status" value="1"/>
</dbReference>
<evidence type="ECO:0000256" key="3">
    <source>
        <dbReference type="ARBA" id="ARBA00023125"/>
    </source>
</evidence>
<proteinExistence type="predicted"/>
<feature type="compositionally biased region" description="Basic and acidic residues" evidence="7">
    <location>
        <begin position="168"/>
        <end position="178"/>
    </location>
</feature>
<accession>A0A0U4AUK6</accession>
<evidence type="ECO:0000259" key="9">
    <source>
        <dbReference type="PROSITE" id="PS51755"/>
    </source>
</evidence>
<evidence type="ECO:0000313" key="11">
    <source>
        <dbReference type="Proteomes" id="UP000067689"/>
    </source>
</evidence>
<dbReference type="Pfam" id="PF00486">
    <property type="entry name" value="Trans_reg_C"/>
    <property type="match status" value="1"/>
</dbReference>
<keyword evidence="4" id="KW-0804">Transcription</keyword>
<keyword evidence="1 5" id="KW-0597">Phosphoprotein</keyword>
<evidence type="ECO:0008006" key="12">
    <source>
        <dbReference type="Google" id="ProtNLM"/>
    </source>
</evidence>
<evidence type="ECO:0000256" key="1">
    <source>
        <dbReference type="ARBA" id="ARBA00022553"/>
    </source>
</evidence>
<dbReference type="PROSITE" id="PS50110">
    <property type="entry name" value="RESPONSE_REGULATORY"/>
    <property type="match status" value="1"/>
</dbReference>
<feature type="compositionally biased region" description="Pro residues" evidence="7">
    <location>
        <begin position="244"/>
        <end position="254"/>
    </location>
</feature>
<organism evidence="10 11">
    <name type="scientific">Aeromicrobium erythreum</name>
    <dbReference type="NCBI Taxonomy" id="2041"/>
    <lineage>
        <taxon>Bacteria</taxon>
        <taxon>Bacillati</taxon>
        <taxon>Actinomycetota</taxon>
        <taxon>Actinomycetes</taxon>
        <taxon>Propionibacteriales</taxon>
        <taxon>Nocardioidaceae</taxon>
        <taxon>Aeromicrobium</taxon>
    </lineage>
</organism>
<feature type="domain" description="OmpR/PhoB-type" evidence="9">
    <location>
        <begin position="284"/>
        <end position="390"/>
    </location>
</feature>
<dbReference type="STRING" id="2041.AERYTH_04800"/>
<dbReference type="EMBL" id="CP011502">
    <property type="protein sequence ID" value="ALX04064.1"/>
    <property type="molecule type" value="Genomic_DNA"/>
</dbReference>
<dbReference type="Proteomes" id="UP000067689">
    <property type="component" value="Chromosome"/>
</dbReference>
<sequence>MGESGAPIAVVIEDDADVRHLLRTILVRSGFEVVLTKDGPEGVEAVRAYDPVLTTLDVNMPGMDGFAAAKLIREFSATYIIMLTGLDDEIDVVQGLDSGADDYLVKPFRPRELRARIESVMRRPRHHVDVEGFEPVPNGVASTPPSATQDLPQQSQARPVPPPVEAPPYERPHQDVARHQAPASYPVQPARPEPAYPEPGYPEPTYAERQPPAPAYPEPRYGDVPQQQAPYTDPGPRYQAAPQPVAPPLDPGPAYPTHQAGGHAVSHAPAVHAGAPPPAQTGNDAWMRCNGLAVNVDTRTVTVDGRTVDLTRTEFDLVASLMATGRRVRSKADLVLTLRGQNYVTTYFVNEADKRAVEVHMANVRRKLGDSSTTPRWIETVRGVGYRMAEDA</sequence>
<feature type="compositionally biased region" description="Pro residues" evidence="7">
    <location>
        <begin position="189"/>
        <end position="202"/>
    </location>
</feature>
<evidence type="ECO:0000313" key="10">
    <source>
        <dbReference type="EMBL" id="ALX04064.1"/>
    </source>
</evidence>
<dbReference type="InterPro" id="IPR001789">
    <property type="entry name" value="Sig_transdc_resp-reg_receiver"/>
</dbReference>
<evidence type="ECO:0000256" key="4">
    <source>
        <dbReference type="ARBA" id="ARBA00023163"/>
    </source>
</evidence>
<dbReference type="GO" id="GO:0005829">
    <property type="term" value="C:cytosol"/>
    <property type="evidence" value="ECO:0007669"/>
    <property type="project" value="TreeGrafter"/>
</dbReference>
<feature type="DNA-binding region" description="OmpR/PhoB-type" evidence="6">
    <location>
        <begin position="284"/>
        <end position="390"/>
    </location>
</feature>
<evidence type="ECO:0000256" key="2">
    <source>
        <dbReference type="ARBA" id="ARBA00023015"/>
    </source>
</evidence>
<evidence type="ECO:0000256" key="6">
    <source>
        <dbReference type="PROSITE-ProRule" id="PRU01091"/>
    </source>
</evidence>
<dbReference type="AlphaFoldDB" id="A0A0U4AUK6"/>
<dbReference type="PATRIC" id="fig|2041.4.peg.997"/>
<dbReference type="GO" id="GO:0006355">
    <property type="term" value="P:regulation of DNA-templated transcription"/>
    <property type="evidence" value="ECO:0007669"/>
    <property type="project" value="InterPro"/>
</dbReference>
<dbReference type="InterPro" id="IPR016032">
    <property type="entry name" value="Sig_transdc_resp-reg_C-effctor"/>
</dbReference>
<dbReference type="Pfam" id="PF00072">
    <property type="entry name" value="Response_reg"/>
    <property type="match status" value="1"/>
</dbReference>
<dbReference type="CDD" id="cd00383">
    <property type="entry name" value="trans_reg_C"/>
    <property type="match status" value="1"/>
</dbReference>
<dbReference type="KEGG" id="aer:AERYTH_04800"/>
<dbReference type="GO" id="GO:0000976">
    <property type="term" value="F:transcription cis-regulatory region binding"/>
    <property type="evidence" value="ECO:0007669"/>
    <property type="project" value="TreeGrafter"/>
</dbReference>
<protein>
    <recommendedName>
        <fullName evidence="12">Transcriptional regulator</fullName>
    </recommendedName>
</protein>
<dbReference type="CDD" id="cd17574">
    <property type="entry name" value="REC_OmpR"/>
    <property type="match status" value="1"/>
</dbReference>
<evidence type="ECO:0000256" key="5">
    <source>
        <dbReference type="PROSITE-ProRule" id="PRU00169"/>
    </source>
</evidence>
<feature type="region of interest" description="Disordered" evidence="7">
    <location>
        <begin position="128"/>
        <end position="277"/>
    </location>
</feature>
<dbReference type="GO" id="GO:0032993">
    <property type="term" value="C:protein-DNA complex"/>
    <property type="evidence" value="ECO:0007669"/>
    <property type="project" value="TreeGrafter"/>
</dbReference>